<evidence type="ECO:0000259" key="15">
    <source>
        <dbReference type="PROSITE" id="PS50112"/>
    </source>
</evidence>
<dbReference type="InterPro" id="IPR000014">
    <property type="entry name" value="PAS"/>
</dbReference>
<gene>
    <name evidence="16" type="ORF">ABID16_000439</name>
</gene>
<dbReference type="Gene3D" id="3.30.565.10">
    <property type="entry name" value="Histidine kinase-like ATPase, C-terminal domain"/>
    <property type="match status" value="1"/>
</dbReference>
<dbReference type="SUPFAM" id="SSF55874">
    <property type="entry name" value="ATPase domain of HSP90 chaperone/DNA topoisomerase II/histidine kinase"/>
    <property type="match status" value="1"/>
</dbReference>
<dbReference type="EMBL" id="JBEPMB010000001">
    <property type="protein sequence ID" value="MET3612134.1"/>
    <property type="molecule type" value="Genomic_DNA"/>
</dbReference>
<proteinExistence type="predicted"/>
<organism evidence="16 17">
    <name type="scientific">Rhizobium aquaticum</name>
    <dbReference type="NCBI Taxonomy" id="1549636"/>
    <lineage>
        <taxon>Bacteria</taxon>
        <taxon>Pseudomonadati</taxon>
        <taxon>Pseudomonadota</taxon>
        <taxon>Alphaproteobacteria</taxon>
        <taxon>Hyphomicrobiales</taxon>
        <taxon>Rhizobiaceae</taxon>
        <taxon>Rhizobium/Agrobacterium group</taxon>
        <taxon>Rhizobium</taxon>
    </lineage>
</organism>
<keyword evidence="6" id="KW-0808">Transferase</keyword>
<evidence type="ECO:0000256" key="6">
    <source>
        <dbReference type="ARBA" id="ARBA00022679"/>
    </source>
</evidence>
<dbReference type="SMART" id="SM00388">
    <property type="entry name" value="HisKA"/>
    <property type="match status" value="1"/>
</dbReference>
<dbReference type="InterPro" id="IPR003661">
    <property type="entry name" value="HisK_dim/P_dom"/>
</dbReference>
<evidence type="ECO:0000313" key="17">
    <source>
        <dbReference type="Proteomes" id="UP001549047"/>
    </source>
</evidence>
<dbReference type="SUPFAM" id="SSF55785">
    <property type="entry name" value="PYP-like sensor domain (PAS domain)"/>
    <property type="match status" value="1"/>
</dbReference>
<dbReference type="RefSeq" id="WP_354554719.1">
    <property type="nucleotide sequence ID" value="NZ_JBEPMB010000001.1"/>
</dbReference>
<dbReference type="InterPro" id="IPR005467">
    <property type="entry name" value="His_kinase_dom"/>
</dbReference>
<keyword evidence="13" id="KW-0472">Membrane</keyword>
<keyword evidence="9" id="KW-0418">Kinase</keyword>
<evidence type="ECO:0000259" key="14">
    <source>
        <dbReference type="PROSITE" id="PS50109"/>
    </source>
</evidence>
<dbReference type="Gene3D" id="1.10.287.130">
    <property type="match status" value="1"/>
</dbReference>
<dbReference type="CDD" id="cd00130">
    <property type="entry name" value="PAS"/>
    <property type="match status" value="1"/>
</dbReference>
<evidence type="ECO:0000256" key="7">
    <source>
        <dbReference type="ARBA" id="ARBA00022692"/>
    </source>
</evidence>
<dbReference type="InterPro" id="IPR036097">
    <property type="entry name" value="HisK_dim/P_sf"/>
</dbReference>
<feature type="domain" description="PAS" evidence="15">
    <location>
        <begin position="337"/>
        <end position="378"/>
    </location>
</feature>
<keyword evidence="4" id="KW-1003">Cell membrane</keyword>
<evidence type="ECO:0000256" key="11">
    <source>
        <dbReference type="ARBA" id="ARBA00022989"/>
    </source>
</evidence>
<evidence type="ECO:0000256" key="5">
    <source>
        <dbReference type="ARBA" id="ARBA00022553"/>
    </source>
</evidence>
<protein>
    <recommendedName>
        <fullName evidence="3">histidine kinase</fullName>
        <ecNumber evidence="3">2.7.13.3</ecNumber>
    </recommendedName>
</protein>
<dbReference type="PANTHER" id="PTHR42878">
    <property type="entry name" value="TWO-COMPONENT HISTIDINE KINASE"/>
    <property type="match status" value="1"/>
</dbReference>
<dbReference type="InterPro" id="IPR029151">
    <property type="entry name" value="Sensor-like_sf"/>
</dbReference>
<dbReference type="SMART" id="SM00387">
    <property type="entry name" value="HATPase_c"/>
    <property type="match status" value="1"/>
</dbReference>
<feature type="domain" description="Histidine kinase" evidence="14">
    <location>
        <begin position="477"/>
        <end position="690"/>
    </location>
</feature>
<keyword evidence="8" id="KW-0547">Nucleotide-binding</keyword>
<evidence type="ECO:0000256" key="8">
    <source>
        <dbReference type="ARBA" id="ARBA00022741"/>
    </source>
</evidence>
<evidence type="ECO:0000256" key="2">
    <source>
        <dbReference type="ARBA" id="ARBA00004651"/>
    </source>
</evidence>
<name>A0ABV2IUH2_9HYPH</name>
<keyword evidence="5" id="KW-0597">Phosphoprotein</keyword>
<dbReference type="SMART" id="SM00091">
    <property type="entry name" value="PAS"/>
    <property type="match status" value="1"/>
</dbReference>
<dbReference type="SUPFAM" id="SSF47384">
    <property type="entry name" value="Homodimeric domain of signal transducing histidine kinase"/>
    <property type="match status" value="1"/>
</dbReference>
<comment type="caution">
    <text evidence="16">The sequence shown here is derived from an EMBL/GenBank/DDBJ whole genome shotgun (WGS) entry which is preliminary data.</text>
</comment>
<keyword evidence="10" id="KW-0067">ATP-binding</keyword>
<evidence type="ECO:0000256" key="10">
    <source>
        <dbReference type="ARBA" id="ARBA00022840"/>
    </source>
</evidence>
<evidence type="ECO:0000256" key="12">
    <source>
        <dbReference type="ARBA" id="ARBA00023012"/>
    </source>
</evidence>
<reference evidence="16 17" key="1">
    <citation type="submission" date="2024-06" db="EMBL/GenBank/DDBJ databases">
        <title>Genomic Encyclopedia of Type Strains, Phase IV (KMG-IV): sequencing the most valuable type-strain genomes for metagenomic binning, comparative biology and taxonomic classification.</title>
        <authorList>
            <person name="Goeker M."/>
        </authorList>
    </citation>
    <scope>NUCLEOTIDE SEQUENCE [LARGE SCALE GENOMIC DNA]</scope>
    <source>
        <strain evidence="16 17">DSM 29780</strain>
    </source>
</reference>
<dbReference type="CDD" id="cd00082">
    <property type="entry name" value="HisKA"/>
    <property type="match status" value="1"/>
</dbReference>
<evidence type="ECO:0000256" key="3">
    <source>
        <dbReference type="ARBA" id="ARBA00012438"/>
    </source>
</evidence>
<accession>A0ABV2IUH2</accession>
<dbReference type="InterPro" id="IPR035965">
    <property type="entry name" value="PAS-like_dom_sf"/>
</dbReference>
<dbReference type="InterPro" id="IPR004358">
    <property type="entry name" value="Sig_transdc_His_kin-like_C"/>
</dbReference>
<dbReference type="NCBIfam" id="TIGR00229">
    <property type="entry name" value="sensory_box"/>
    <property type="match status" value="1"/>
</dbReference>
<keyword evidence="17" id="KW-1185">Reference proteome</keyword>
<evidence type="ECO:0000256" key="13">
    <source>
        <dbReference type="ARBA" id="ARBA00023136"/>
    </source>
</evidence>
<dbReference type="Proteomes" id="UP001549047">
    <property type="component" value="Unassembled WGS sequence"/>
</dbReference>
<dbReference type="InterPro" id="IPR050351">
    <property type="entry name" value="BphY/WalK/GraS-like"/>
</dbReference>
<dbReference type="Pfam" id="PF13426">
    <property type="entry name" value="PAS_9"/>
    <property type="match status" value="1"/>
</dbReference>
<evidence type="ECO:0000313" key="16">
    <source>
        <dbReference type="EMBL" id="MET3612134.1"/>
    </source>
</evidence>
<dbReference type="EC" id="2.7.13.3" evidence="3"/>
<dbReference type="Pfam" id="PF02518">
    <property type="entry name" value="HATPase_c"/>
    <property type="match status" value="1"/>
</dbReference>
<keyword evidence="7" id="KW-0812">Transmembrane</keyword>
<keyword evidence="12" id="KW-0902">Two-component regulatory system</keyword>
<dbReference type="SUPFAM" id="SSF103190">
    <property type="entry name" value="Sensory domain-like"/>
    <property type="match status" value="1"/>
</dbReference>
<comment type="subcellular location">
    <subcellularLocation>
        <location evidence="2">Cell membrane</location>
        <topology evidence="2">Multi-pass membrane protein</topology>
    </subcellularLocation>
</comment>
<dbReference type="CDD" id="cd00075">
    <property type="entry name" value="HATPase"/>
    <property type="match status" value="1"/>
</dbReference>
<dbReference type="InterPro" id="IPR003594">
    <property type="entry name" value="HATPase_dom"/>
</dbReference>
<dbReference type="PRINTS" id="PR00344">
    <property type="entry name" value="BCTRLSENSOR"/>
</dbReference>
<dbReference type="Pfam" id="PF00512">
    <property type="entry name" value="HisKA"/>
    <property type="match status" value="1"/>
</dbReference>
<evidence type="ECO:0000256" key="1">
    <source>
        <dbReference type="ARBA" id="ARBA00000085"/>
    </source>
</evidence>
<evidence type="ECO:0000256" key="4">
    <source>
        <dbReference type="ARBA" id="ARBA00022475"/>
    </source>
</evidence>
<dbReference type="Gene3D" id="3.30.450.20">
    <property type="entry name" value="PAS domain"/>
    <property type="match status" value="2"/>
</dbReference>
<evidence type="ECO:0000256" key="9">
    <source>
        <dbReference type="ARBA" id="ARBA00022777"/>
    </source>
</evidence>
<sequence>MVLSVGIAFVAVSVVAFFYDRRATDLVITTALERLASETRLLAQHLDFAGGAVERDAAFAAEGPLAAGLIQEPGNVRYLAAAASVYGRILERRGDYLQVRIVSLDGGREVVRVVQNGPTTRVVPAAELVSIARERFFQEAASNVLTRTARYAHVEMAPRPDAPAAAPVATWRVLYPVPDATGRAIGFAIIDVDYAVMLESVLRESPEGRDVLLFNSDGDRFERLAGSETVRFLMHDRDSAAAFIDPRQIAPGRAEAAVHQDGAISFVVRRFFNAQQAYGFVGVALREPESRLLSLAWEARRETLIIGALILLCVVIVSLLASRRFAEYVVDVAGRSRAVIDSALDAIVSINDAGEILSANPAVERVFGYRPDELIGRSIDSLMGGAAPGAHDIYLDRYRQTGVRQVIGHVREVTARRSDGSLFPVELSVSETNINGQRIYTGNVRDISGRKAAEAERERLIEALARSNQELDEFAFVASHDLKAPLRVIDNASNWLEEDLAGKLDAESRENLHLLRSRVSRMDRLLDDLLEYSRIGRKTNNQWREVVTGAQLHDDVMALLPQRAGMTVTFDQGFEATSFARMPLQQILINLIGNALKHHDREVGTVLVKCEEGAQTYLISVIDDGPGIPDEYHEQIFKMFQTLRPRDRVEGSGMGLAIVRKHIEVMGMRLTVVRAGERGSIFSFSYPRPAGDRDNGEAV</sequence>
<dbReference type="InterPro" id="IPR036890">
    <property type="entry name" value="HATPase_C_sf"/>
</dbReference>
<dbReference type="PANTHER" id="PTHR42878:SF15">
    <property type="entry name" value="BACTERIOPHYTOCHROME"/>
    <property type="match status" value="1"/>
</dbReference>
<dbReference type="PROSITE" id="PS50109">
    <property type="entry name" value="HIS_KIN"/>
    <property type="match status" value="1"/>
</dbReference>
<keyword evidence="11" id="KW-1133">Transmembrane helix</keyword>
<comment type="catalytic activity">
    <reaction evidence="1">
        <text>ATP + protein L-histidine = ADP + protein N-phospho-L-histidine.</text>
        <dbReference type="EC" id="2.7.13.3"/>
    </reaction>
</comment>
<dbReference type="PROSITE" id="PS50112">
    <property type="entry name" value="PAS"/>
    <property type="match status" value="1"/>
</dbReference>